<dbReference type="GO" id="GO:0004674">
    <property type="term" value="F:protein serine/threonine kinase activity"/>
    <property type="evidence" value="ECO:0007669"/>
    <property type="project" value="UniProtKB-KW"/>
</dbReference>
<keyword evidence="7 10" id="KW-0067">ATP-binding</keyword>
<protein>
    <recommendedName>
        <fullName evidence="2">non-specific serine/threonine protein kinase</fullName>
        <ecNumber evidence="2">2.7.11.1</ecNumber>
    </recommendedName>
</protein>
<dbReference type="Gene3D" id="1.10.510.10">
    <property type="entry name" value="Transferase(Phosphotransferase) domain 1"/>
    <property type="match status" value="1"/>
</dbReference>
<evidence type="ECO:0000256" key="9">
    <source>
        <dbReference type="ARBA" id="ARBA00048679"/>
    </source>
</evidence>
<evidence type="ECO:0000256" key="4">
    <source>
        <dbReference type="ARBA" id="ARBA00022679"/>
    </source>
</evidence>
<dbReference type="SMART" id="SM00220">
    <property type="entry name" value="S_TKc"/>
    <property type="match status" value="1"/>
</dbReference>
<dbReference type="Proteomes" id="UP001374579">
    <property type="component" value="Unassembled WGS sequence"/>
</dbReference>
<dbReference type="InterPro" id="IPR051131">
    <property type="entry name" value="NEK_Ser/Thr_kinase_NIMA"/>
</dbReference>
<evidence type="ECO:0000256" key="1">
    <source>
        <dbReference type="ARBA" id="ARBA00010886"/>
    </source>
</evidence>
<dbReference type="GO" id="GO:0005524">
    <property type="term" value="F:ATP binding"/>
    <property type="evidence" value="ECO:0007669"/>
    <property type="project" value="UniProtKB-UniRule"/>
</dbReference>
<dbReference type="AlphaFoldDB" id="A0AAN9B8T6"/>
<feature type="compositionally biased region" description="Low complexity" evidence="11">
    <location>
        <begin position="366"/>
        <end position="378"/>
    </location>
</feature>
<evidence type="ECO:0000256" key="8">
    <source>
        <dbReference type="ARBA" id="ARBA00047899"/>
    </source>
</evidence>
<dbReference type="PROSITE" id="PS50011">
    <property type="entry name" value="PROTEIN_KINASE_DOM"/>
    <property type="match status" value="1"/>
</dbReference>
<evidence type="ECO:0000256" key="3">
    <source>
        <dbReference type="ARBA" id="ARBA00022527"/>
    </source>
</evidence>
<feature type="domain" description="Protein kinase" evidence="12">
    <location>
        <begin position="13"/>
        <end position="265"/>
    </location>
</feature>
<sequence length="501" mass="55025">MASSGGGLDFDDVTNKGVIGQGAFGCVYLVENSQKEQFAVKVMEWDRMGMDREVAENELRVLKELNHDHVLVYVDSFVQRGLMYILTEFCAGGDLSGFLDASGKPVPEDLLLVWLWQMACGLEYMHMSNPPVLHRDLKPSNIYLTDTGDIRLGDMGIARILDAPNAMATTFCGTPPYMSPEALYEKPYNAKTDVWSLGCCVVEMATLRRAYDGSSIYILRSVVMKMREPLPDKFSKLLDGIVAKMLLPEYEERISVTEILDSDLLEKCAAKGETPVDLLKRHGLLRCLAMHRQPLQPKDDKTIHTLTDSMANLKEILTEGGEEITTFRIKKDNRMCGRRQDRTLVNTESLKTVLYKPSQKMKSKTTKVVPKVPGKSSQPPEPSDAMAKPMMSAFASTLSTMKAKKPDEPKASGAERQPPAADASSSSMITQLRKTLKQVVGQDSIIKADALVRGAANAADLQSGLESVLQASGGSDVTLLSQIFLYLVLKDSVKPAAGSTS</sequence>
<dbReference type="SUPFAM" id="SSF56112">
    <property type="entry name" value="Protein kinase-like (PK-like)"/>
    <property type="match status" value="1"/>
</dbReference>
<dbReference type="PANTHER" id="PTHR44899:SF3">
    <property type="entry name" value="SERINE_THREONINE-PROTEIN KINASE NEK1"/>
    <property type="match status" value="1"/>
</dbReference>
<accession>A0AAN9B8T6</accession>
<keyword evidence="4" id="KW-0808">Transferase</keyword>
<evidence type="ECO:0000256" key="5">
    <source>
        <dbReference type="ARBA" id="ARBA00022741"/>
    </source>
</evidence>
<comment type="catalytic activity">
    <reaction evidence="8">
        <text>L-threonyl-[protein] + ATP = O-phospho-L-threonyl-[protein] + ADP + H(+)</text>
        <dbReference type="Rhea" id="RHEA:46608"/>
        <dbReference type="Rhea" id="RHEA-COMP:11060"/>
        <dbReference type="Rhea" id="RHEA-COMP:11605"/>
        <dbReference type="ChEBI" id="CHEBI:15378"/>
        <dbReference type="ChEBI" id="CHEBI:30013"/>
        <dbReference type="ChEBI" id="CHEBI:30616"/>
        <dbReference type="ChEBI" id="CHEBI:61977"/>
        <dbReference type="ChEBI" id="CHEBI:456216"/>
        <dbReference type="EC" id="2.7.11.1"/>
    </reaction>
</comment>
<feature type="region of interest" description="Disordered" evidence="11">
    <location>
        <begin position="358"/>
        <end position="428"/>
    </location>
</feature>
<organism evidence="13 14">
    <name type="scientific">Littorina saxatilis</name>
    <dbReference type="NCBI Taxonomy" id="31220"/>
    <lineage>
        <taxon>Eukaryota</taxon>
        <taxon>Metazoa</taxon>
        <taxon>Spiralia</taxon>
        <taxon>Lophotrochozoa</taxon>
        <taxon>Mollusca</taxon>
        <taxon>Gastropoda</taxon>
        <taxon>Caenogastropoda</taxon>
        <taxon>Littorinimorpha</taxon>
        <taxon>Littorinoidea</taxon>
        <taxon>Littorinidae</taxon>
        <taxon>Littorina</taxon>
    </lineage>
</organism>
<evidence type="ECO:0000256" key="7">
    <source>
        <dbReference type="ARBA" id="ARBA00022840"/>
    </source>
</evidence>
<dbReference type="PROSITE" id="PS00107">
    <property type="entry name" value="PROTEIN_KINASE_ATP"/>
    <property type="match status" value="1"/>
</dbReference>
<keyword evidence="6" id="KW-0418">Kinase</keyword>
<evidence type="ECO:0000259" key="12">
    <source>
        <dbReference type="PROSITE" id="PS50011"/>
    </source>
</evidence>
<keyword evidence="14" id="KW-1185">Reference proteome</keyword>
<dbReference type="InterPro" id="IPR017441">
    <property type="entry name" value="Protein_kinase_ATP_BS"/>
</dbReference>
<dbReference type="PANTHER" id="PTHR44899">
    <property type="entry name" value="CAMK FAMILY PROTEIN KINASE"/>
    <property type="match status" value="1"/>
</dbReference>
<dbReference type="InterPro" id="IPR011009">
    <property type="entry name" value="Kinase-like_dom_sf"/>
</dbReference>
<keyword evidence="3" id="KW-0723">Serine/threonine-protein kinase</keyword>
<evidence type="ECO:0000256" key="10">
    <source>
        <dbReference type="PROSITE-ProRule" id="PRU10141"/>
    </source>
</evidence>
<feature type="binding site" evidence="10">
    <location>
        <position position="41"/>
    </location>
    <ligand>
        <name>ATP</name>
        <dbReference type="ChEBI" id="CHEBI:30616"/>
    </ligand>
</feature>
<evidence type="ECO:0000256" key="11">
    <source>
        <dbReference type="SAM" id="MobiDB-lite"/>
    </source>
</evidence>
<proteinExistence type="inferred from homology"/>
<comment type="catalytic activity">
    <reaction evidence="9">
        <text>L-seryl-[protein] + ATP = O-phospho-L-seryl-[protein] + ADP + H(+)</text>
        <dbReference type="Rhea" id="RHEA:17989"/>
        <dbReference type="Rhea" id="RHEA-COMP:9863"/>
        <dbReference type="Rhea" id="RHEA-COMP:11604"/>
        <dbReference type="ChEBI" id="CHEBI:15378"/>
        <dbReference type="ChEBI" id="CHEBI:29999"/>
        <dbReference type="ChEBI" id="CHEBI:30616"/>
        <dbReference type="ChEBI" id="CHEBI:83421"/>
        <dbReference type="ChEBI" id="CHEBI:456216"/>
        <dbReference type="EC" id="2.7.11.1"/>
    </reaction>
</comment>
<comment type="caution">
    <text evidence="13">The sequence shown here is derived from an EMBL/GenBank/DDBJ whole genome shotgun (WGS) entry which is preliminary data.</text>
</comment>
<comment type="similarity">
    <text evidence="1">Belongs to the protein kinase superfamily. NEK Ser/Thr protein kinase family. NIMA subfamily.</text>
</comment>
<evidence type="ECO:0000313" key="13">
    <source>
        <dbReference type="EMBL" id="KAK7101408.1"/>
    </source>
</evidence>
<keyword evidence="5 10" id="KW-0547">Nucleotide-binding</keyword>
<evidence type="ECO:0000256" key="2">
    <source>
        <dbReference type="ARBA" id="ARBA00012513"/>
    </source>
</evidence>
<dbReference type="InterPro" id="IPR008271">
    <property type="entry name" value="Ser/Thr_kinase_AS"/>
</dbReference>
<dbReference type="InterPro" id="IPR000719">
    <property type="entry name" value="Prot_kinase_dom"/>
</dbReference>
<dbReference type="EC" id="2.7.11.1" evidence="2"/>
<evidence type="ECO:0000313" key="14">
    <source>
        <dbReference type="Proteomes" id="UP001374579"/>
    </source>
</evidence>
<name>A0AAN9B8T6_9CAEN</name>
<reference evidence="13 14" key="1">
    <citation type="submission" date="2024-02" db="EMBL/GenBank/DDBJ databases">
        <title>Chromosome-scale genome assembly of the rough periwinkle Littorina saxatilis.</title>
        <authorList>
            <person name="De Jode A."/>
            <person name="Faria R."/>
            <person name="Formenti G."/>
            <person name="Sims Y."/>
            <person name="Smith T.P."/>
            <person name="Tracey A."/>
            <person name="Wood J.M.D."/>
            <person name="Zagrodzka Z.B."/>
            <person name="Johannesson K."/>
            <person name="Butlin R.K."/>
            <person name="Leder E.H."/>
        </authorList>
    </citation>
    <scope>NUCLEOTIDE SEQUENCE [LARGE SCALE GENOMIC DNA]</scope>
    <source>
        <strain evidence="13">Snail1</strain>
        <tissue evidence="13">Muscle</tissue>
    </source>
</reference>
<dbReference type="Pfam" id="PF00069">
    <property type="entry name" value="Pkinase"/>
    <property type="match status" value="1"/>
</dbReference>
<gene>
    <name evidence="13" type="ORF">V1264_019794</name>
</gene>
<dbReference type="EMBL" id="JBAMIC010000010">
    <property type="protein sequence ID" value="KAK7101408.1"/>
    <property type="molecule type" value="Genomic_DNA"/>
</dbReference>
<dbReference type="PROSITE" id="PS00108">
    <property type="entry name" value="PROTEIN_KINASE_ST"/>
    <property type="match status" value="1"/>
</dbReference>
<evidence type="ECO:0000256" key="6">
    <source>
        <dbReference type="ARBA" id="ARBA00022777"/>
    </source>
</evidence>